<feature type="binding site" evidence="7">
    <location>
        <begin position="105"/>
        <end position="112"/>
    </location>
    <ligand>
        <name>ATP</name>
        <dbReference type="ChEBI" id="CHEBI:30616"/>
    </ligand>
</feature>
<dbReference type="InterPro" id="IPR036961">
    <property type="entry name" value="Kinesin_motor_dom_sf"/>
</dbReference>
<dbReference type="GO" id="GO:0005737">
    <property type="term" value="C:cytoplasm"/>
    <property type="evidence" value="ECO:0007669"/>
    <property type="project" value="TreeGrafter"/>
</dbReference>
<evidence type="ECO:0000313" key="9">
    <source>
        <dbReference type="EMBL" id="CAL1569423.1"/>
    </source>
</evidence>
<gene>
    <name evidence="9" type="ORF">KC01_LOCUS1863</name>
</gene>
<keyword evidence="2 7" id="KW-0547">Nucleotide-binding</keyword>
<dbReference type="PANTHER" id="PTHR13140">
    <property type="entry name" value="MYOSIN"/>
    <property type="match status" value="1"/>
</dbReference>
<keyword evidence="10" id="KW-1185">Reference proteome</keyword>
<evidence type="ECO:0000256" key="4">
    <source>
        <dbReference type="ARBA" id="ARBA00023123"/>
    </source>
</evidence>
<dbReference type="Gene3D" id="1.10.10.820">
    <property type="match status" value="1"/>
</dbReference>
<dbReference type="FunFam" id="1.10.10.820:FF:000001">
    <property type="entry name" value="Myosin heavy chain"/>
    <property type="match status" value="1"/>
</dbReference>
<evidence type="ECO:0000256" key="7">
    <source>
        <dbReference type="PROSITE-ProRule" id="PRU00782"/>
    </source>
</evidence>
<keyword evidence="4 7" id="KW-0518">Myosin</keyword>
<dbReference type="PANTHER" id="PTHR13140:SF353">
    <property type="entry name" value="UNCONVENTIONAL MYOSIN-IH"/>
    <property type="match status" value="1"/>
</dbReference>
<evidence type="ECO:0000256" key="3">
    <source>
        <dbReference type="ARBA" id="ARBA00022840"/>
    </source>
</evidence>
<dbReference type="PRINTS" id="PR00193">
    <property type="entry name" value="MYOSINHEAVY"/>
</dbReference>
<dbReference type="Pfam" id="PF00063">
    <property type="entry name" value="Myosin_head"/>
    <property type="match status" value="1"/>
</dbReference>
<dbReference type="Gene3D" id="3.40.850.10">
    <property type="entry name" value="Kinesin motor domain"/>
    <property type="match status" value="1"/>
</dbReference>
<evidence type="ECO:0000259" key="8">
    <source>
        <dbReference type="PROSITE" id="PS51456"/>
    </source>
</evidence>
<accession>A0AAV2IZE7</accession>
<dbReference type="GO" id="GO:0005902">
    <property type="term" value="C:microvillus"/>
    <property type="evidence" value="ECO:0007669"/>
    <property type="project" value="TreeGrafter"/>
</dbReference>
<dbReference type="GO" id="GO:0000146">
    <property type="term" value="F:microfilament motor activity"/>
    <property type="evidence" value="ECO:0007669"/>
    <property type="project" value="TreeGrafter"/>
</dbReference>
<dbReference type="GO" id="GO:0007015">
    <property type="term" value="P:actin filament organization"/>
    <property type="evidence" value="ECO:0007669"/>
    <property type="project" value="TreeGrafter"/>
</dbReference>
<dbReference type="PROSITE" id="PS51456">
    <property type="entry name" value="MYOSIN_MOTOR"/>
    <property type="match status" value="1"/>
</dbReference>
<dbReference type="GO" id="GO:0005886">
    <property type="term" value="C:plasma membrane"/>
    <property type="evidence" value="ECO:0007669"/>
    <property type="project" value="TreeGrafter"/>
</dbReference>
<evidence type="ECO:0000313" key="10">
    <source>
        <dbReference type="Proteomes" id="UP001497482"/>
    </source>
</evidence>
<evidence type="ECO:0000256" key="2">
    <source>
        <dbReference type="ARBA" id="ARBA00022741"/>
    </source>
</evidence>
<comment type="caution">
    <text evidence="7">Lacks conserved residue(s) required for the propagation of feature annotation.</text>
</comment>
<sequence length="380" mass="42877">MEASLTARDRVGIQDFVLLDAYTSETAFLDNLRKRFHENLIYTYIGTLLVSVNPYKELDVFGQKQMDIYMGVNFFELPPHIYALADNAFRTMLSEFNNHFILISGESGSGKTEASKKILQFYAVSCPSTALLCNIRDRLLLSNPVLEAFGNAKTLKNDNSSRFGKYMDIQFDHQGRAVGGHILSYLLEKSRVVHQNHGERNFHIFYQLVQGGEEELLRWLGLERDCQAYAYLMQGNCPRVSSINDKSDWRTVRNALSVIEFSDNDIENLFAIIASVLHLGNITFEAGPQGYAALNNCQQIHWVSKLLGVPAPVLQHGLTHKKIQTKTEEVHSPFSVEHAVFARDALSKAVYGRTFNWVVNKVNESLANKVPVVSKQGTSH</sequence>
<dbReference type="SUPFAM" id="SSF52540">
    <property type="entry name" value="P-loop containing nucleoside triphosphate hydrolases"/>
    <property type="match status" value="1"/>
</dbReference>
<dbReference type="GO" id="GO:0005524">
    <property type="term" value="F:ATP binding"/>
    <property type="evidence" value="ECO:0007669"/>
    <property type="project" value="UniProtKB-UniRule"/>
</dbReference>
<evidence type="ECO:0000256" key="6">
    <source>
        <dbReference type="ARBA" id="ARBA00023203"/>
    </source>
</evidence>
<dbReference type="InterPro" id="IPR027417">
    <property type="entry name" value="P-loop_NTPase"/>
</dbReference>
<proteinExistence type="inferred from homology"/>
<name>A0AAV2IZE7_KNICA</name>
<dbReference type="SMART" id="SM00242">
    <property type="entry name" value="MYSc"/>
    <property type="match status" value="1"/>
</dbReference>
<keyword evidence="6 7" id="KW-0009">Actin-binding</keyword>
<protein>
    <recommendedName>
        <fullName evidence="8">Myosin motor domain-containing protein</fullName>
    </recommendedName>
</protein>
<dbReference type="EMBL" id="OZ035823">
    <property type="protein sequence ID" value="CAL1569423.1"/>
    <property type="molecule type" value="Genomic_DNA"/>
</dbReference>
<dbReference type="InterPro" id="IPR001609">
    <property type="entry name" value="Myosin_head_motor_dom-like"/>
</dbReference>
<keyword evidence="3 7" id="KW-0067">ATP-binding</keyword>
<organism evidence="9 10">
    <name type="scientific">Knipowitschia caucasica</name>
    <name type="common">Caucasian dwarf goby</name>
    <name type="synonym">Pomatoschistus caucasicus</name>
    <dbReference type="NCBI Taxonomy" id="637954"/>
    <lineage>
        <taxon>Eukaryota</taxon>
        <taxon>Metazoa</taxon>
        <taxon>Chordata</taxon>
        <taxon>Craniata</taxon>
        <taxon>Vertebrata</taxon>
        <taxon>Euteleostomi</taxon>
        <taxon>Actinopterygii</taxon>
        <taxon>Neopterygii</taxon>
        <taxon>Teleostei</taxon>
        <taxon>Neoteleostei</taxon>
        <taxon>Acanthomorphata</taxon>
        <taxon>Gobiaria</taxon>
        <taxon>Gobiiformes</taxon>
        <taxon>Gobioidei</taxon>
        <taxon>Gobiidae</taxon>
        <taxon>Gobiinae</taxon>
        <taxon>Knipowitschia</taxon>
    </lineage>
</organism>
<feature type="domain" description="Myosin motor" evidence="8">
    <location>
        <begin position="12"/>
        <end position="380"/>
    </location>
</feature>
<evidence type="ECO:0000256" key="5">
    <source>
        <dbReference type="ARBA" id="ARBA00023175"/>
    </source>
</evidence>
<dbReference type="Gene3D" id="1.20.120.720">
    <property type="entry name" value="Myosin VI head, motor domain, U50 subdomain"/>
    <property type="match status" value="1"/>
</dbReference>
<keyword evidence="5 7" id="KW-0505">Motor protein</keyword>
<dbReference type="GO" id="GO:0006897">
    <property type="term" value="P:endocytosis"/>
    <property type="evidence" value="ECO:0007669"/>
    <property type="project" value="TreeGrafter"/>
</dbReference>
<dbReference type="GO" id="GO:0016459">
    <property type="term" value="C:myosin complex"/>
    <property type="evidence" value="ECO:0007669"/>
    <property type="project" value="UniProtKB-KW"/>
</dbReference>
<dbReference type="GO" id="GO:0030048">
    <property type="term" value="P:actin filament-based movement"/>
    <property type="evidence" value="ECO:0007669"/>
    <property type="project" value="TreeGrafter"/>
</dbReference>
<comment type="similarity">
    <text evidence="1 7">Belongs to the TRAFAC class myosin-kinesin ATPase superfamily. Myosin family.</text>
</comment>
<dbReference type="AlphaFoldDB" id="A0AAV2IZE7"/>
<dbReference type="FunFam" id="3.40.850.10:FF:000101">
    <property type="entry name" value="Slow myosin heavy chain 2"/>
    <property type="match status" value="1"/>
</dbReference>
<dbReference type="Proteomes" id="UP001497482">
    <property type="component" value="Chromosome 1"/>
</dbReference>
<evidence type="ECO:0000256" key="1">
    <source>
        <dbReference type="ARBA" id="ARBA00008314"/>
    </source>
</evidence>
<reference evidence="9 10" key="1">
    <citation type="submission" date="2024-04" db="EMBL/GenBank/DDBJ databases">
        <authorList>
            <person name="Waldvogel A.-M."/>
            <person name="Schoenle A."/>
        </authorList>
    </citation>
    <scope>NUCLEOTIDE SEQUENCE [LARGE SCALE GENOMIC DNA]</scope>
</reference>
<dbReference type="GO" id="GO:0051015">
    <property type="term" value="F:actin filament binding"/>
    <property type="evidence" value="ECO:0007669"/>
    <property type="project" value="TreeGrafter"/>
</dbReference>